<evidence type="ECO:0000256" key="3">
    <source>
        <dbReference type="ARBA" id="ARBA00022884"/>
    </source>
</evidence>
<evidence type="ECO:0000256" key="2">
    <source>
        <dbReference type="ARBA" id="ARBA00022730"/>
    </source>
</evidence>
<dbReference type="Gene3D" id="3.10.290.10">
    <property type="entry name" value="RNA-binding S4 domain"/>
    <property type="match status" value="1"/>
</dbReference>
<dbReference type="HAMAP" id="MF_01306_B">
    <property type="entry name" value="Ribosomal_uS4_B"/>
    <property type="match status" value="1"/>
</dbReference>
<dbReference type="Pfam" id="PF01479">
    <property type="entry name" value="S4"/>
    <property type="match status" value="1"/>
</dbReference>
<dbReference type="AlphaFoldDB" id="A0A1F7V9L3"/>
<evidence type="ECO:0000313" key="10">
    <source>
        <dbReference type="EMBL" id="OGL87219.1"/>
    </source>
</evidence>
<evidence type="ECO:0000259" key="9">
    <source>
        <dbReference type="SMART" id="SM01390"/>
    </source>
</evidence>
<organism evidence="10 11">
    <name type="scientific">Candidatus Uhrbacteria bacterium RIFCSPLOWO2_02_FULL_48_12</name>
    <dbReference type="NCBI Taxonomy" id="1802407"/>
    <lineage>
        <taxon>Bacteria</taxon>
        <taxon>Candidatus Uhriibacteriota</taxon>
    </lineage>
</organism>
<reference evidence="10 11" key="1">
    <citation type="journal article" date="2016" name="Nat. Commun.">
        <title>Thousands of microbial genomes shed light on interconnected biogeochemical processes in an aquifer system.</title>
        <authorList>
            <person name="Anantharaman K."/>
            <person name="Brown C.T."/>
            <person name="Hug L.A."/>
            <person name="Sharon I."/>
            <person name="Castelle C.J."/>
            <person name="Probst A.J."/>
            <person name="Thomas B.C."/>
            <person name="Singh A."/>
            <person name="Wilkins M.J."/>
            <person name="Karaoz U."/>
            <person name="Brodie E.L."/>
            <person name="Williams K.H."/>
            <person name="Hubbard S.S."/>
            <person name="Banfield J.F."/>
        </authorList>
    </citation>
    <scope>NUCLEOTIDE SEQUENCE [LARGE SCALE GENOMIC DNA]</scope>
</reference>
<dbReference type="EMBL" id="MGEP01000030">
    <property type="protein sequence ID" value="OGL87219.1"/>
    <property type="molecule type" value="Genomic_DNA"/>
</dbReference>
<accession>A0A1F7V9L3</accession>
<feature type="domain" description="RNA-binding S4" evidence="8">
    <location>
        <begin position="93"/>
        <end position="151"/>
    </location>
</feature>
<evidence type="ECO:0000256" key="5">
    <source>
        <dbReference type="ARBA" id="ARBA00023274"/>
    </source>
</evidence>
<gene>
    <name evidence="7" type="primary">rpsD</name>
    <name evidence="10" type="ORF">A3I40_03610</name>
</gene>
<keyword evidence="4 7" id="KW-0689">Ribosomal protein</keyword>
<dbReference type="InterPro" id="IPR036986">
    <property type="entry name" value="S4_RNA-bd_sf"/>
</dbReference>
<dbReference type="CDD" id="cd00165">
    <property type="entry name" value="S4"/>
    <property type="match status" value="1"/>
</dbReference>
<dbReference type="GO" id="GO:0006412">
    <property type="term" value="P:translation"/>
    <property type="evidence" value="ECO:0007669"/>
    <property type="project" value="UniProtKB-UniRule"/>
</dbReference>
<dbReference type="STRING" id="1802407.A3I40_03610"/>
<keyword evidence="3 7" id="KW-0694">RNA-binding</keyword>
<dbReference type="InterPro" id="IPR022801">
    <property type="entry name" value="Ribosomal_uS4"/>
</dbReference>
<dbReference type="GO" id="GO:0003735">
    <property type="term" value="F:structural constituent of ribosome"/>
    <property type="evidence" value="ECO:0007669"/>
    <property type="project" value="InterPro"/>
</dbReference>
<dbReference type="InterPro" id="IPR005709">
    <property type="entry name" value="Ribosomal_uS4_bac-type"/>
</dbReference>
<dbReference type="PANTHER" id="PTHR11831">
    <property type="entry name" value="30S 40S RIBOSOMAL PROTEIN"/>
    <property type="match status" value="1"/>
</dbReference>
<dbReference type="FunFam" id="3.10.290.10:FF:000001">
    <property type="entry name" value="30S ribosomal protein S4"/>
    <property type="match status" value="1"/>
</dbReference>
<name>A0A1F7V9L3_9BACT</name>
<dbReference type="GO" id="GO:0019843">
    <property type="term" value="F:rRNA binding"/>
    <property type="evidence" value="ECO:0007669"/>
    <property type="project" value="UniProtKB-UniRule"/>
</dbReference>
<dbReference type="NCBIfam" id="NF003717">
    <property type="entry name" value="PRK05327.1"/>
    <property type="match status" value="1"/>
</dbReference>
<dbReference type="GO" id="GO:0015935">
    <property type="term" value="C:small ribosomal subunit"/>
    <property type="evidence" value="ECO:0007669"/>
    <property type="project" value="InterPro"/>
</dbReference>
<evidence type="ECO:0000256" key="1">
    <source>
        <dbReference type="ARBA" id="ARBA00007465"/>
    </source>
</evidence>
<dbReference type="Pfam" id="PF00163">
    <property type="entry name" value="Ribosomal_S4"/>
    <property type="match status" value="1"/>
</dbReference>
<dbReference type="NCBIfam" id="TIGR01017">
    <property type="entry name" value="rpsD_bact"/>
    <property type="match status" value="1"/>
</dbReference>
<comment type="function">
    <text evidence="7">One of the primary rRNA binding proteins, it binds directly to 16S rRNA where it nucleates assembly of the body of the 30S subunit.</text>
</comment>
<evidence type="ECO:0000313" key="11">
    <source>
        <dbReference type="Proteomes" id="UP000178723"/>
    </source>
</evidence>
<comment type="similarity">
    <text evidence="1 7">Belongs to the universal ribosomal protein uS4 family.</text>
</comment>
<evidence type="ECO:0000256" key="6">
    <source>
        <dbReference type="ARBA" id="ARBA00035254"/>
    </source>
</evidence>
<sequence>MGRLLGPKHHLCRRLGERVCTSEKCPVMRRAYPPGVHGPKGYGRVTEYGTQLREKQKAKYTYGVMERQFRRYYEQALSQTGNTAEIFLQQLERRLDNVVWRLGFARSRQEARQLVSHGWVLVNGQRVNIPSYIVKVGETISLKKEAKNSARLKAIGEYTQARTPVSWLMFEDANLSGKVMSLPSQNDFPKNINMTLVVEFYSR</sequence>
<dbReference type="SUPFAM" id="SSF55174">
    <property type="entry name" value="Alpha-L RNA-binding motif"/>
    <property type="match status" value="1"/>
</dbReference>
<comment type="caution">
    <text evidence="10">The sequence shown here is derived from an EMBL/GenBank/DDBJ whole genome shotgun (WGS) entry which is preliminary data.</text>
</comment>
<protein>
    <recommendedName>
        <fullName evidence="6 7">Small ribosomal subunit protein uS4</fullName>
    </recommendedName>
</protein>
<evidence type="ECO:0000256" key="4">
    <source>
        <dbReference type="ARBA" id="ARBA00022980"/>
    </source>
</evidence>
<dbReference type="GO" id="GO:0042274">
    <property type="term" value="P:ribosomal small subunit biogenesis"/>
    <property type="evidence" value="ECO:0007669"/>
    <property type="project" value="TreeGrafter"/>
</dbReference>
<evidence type="ECO:0000259" key="8">
    <source>
        <dbReference type="SMART" id="SM00363"/>
    </source>
</evidence>
<comment type="function">
    <text evidence="7">With S5 and S12 plays an important role in translational accuracy.</text>
</comment>
<proteinExistence type="inferred from homology"/>
<dbReference type="InterPro" id="IPR001912">
    <property type="entry name" value="Ribosomal_uS4_N"/>
</dbReference>
<dbReference type="SMART" id="SM01390">
    <property type="entry name" value="Ribosomal_S4"/>
    <property type="match status" value="1"/>
</dbReference>
<feature type="domain" description="Small ribosomal subunit protein uS4 N-terminal" evidence="9">
    <location>
        <begin position="3"/>
        <end position="92"/>
    </location>
</feature>
<dbReference type="Proteomes" id="UP000178723">
    <property type="component" value="Unassembled WGS sequence"/>
</dbReference>
<dbReference type="SMART" id="SM00363">
    <property type="entry name" value="S4"/>
    <property type="match status" value="1"/>
</dbReference>
<evidence type="ECO:0000256" key="7">
    <source>
        <dbReference type="HAMAP-Rule" id="MF_01306"/>
    </source>
</evidence>
<keyword evidence="2 7" id="KW-0699">rRNA-binding</keyword>
<dbReference type="Gene3D" id="1.10.1050.10">
    <property type="entry name" value="Ribosomal Protein S4 Delta 41, Chain A, domain 1"/>
    <property type="match status" value="1"/>
</dbReference>
<dbReference type="PANTHER" id="PTHR11831:SF4">
    <property type="entry name" value="SMALL RIBOSOMAL SUBUNIT PROTEIN US4M"/>
    <property type="match status" value="1"/>
</dbReference>
<keyword evidence="5 7" id="KW-0687">Ribonucleoprotein</keyword>
<dbReference type="PROSITE" id="PS50889">
    <property type="entry name" value="S4"/>
    <property type="match status" value="1"/>
</dbReference>
<dbReference type="InterPro" id="IPR002942">
    <property type="entry name" value="S4_RNA-bd"/>
</dbReference>
<comment type="subunit">
    <text evidence="7">Part of the 30S ribosomal subunit. Contacts protein S5. The interaction surface between S4 and S5 is involved in control of translational fidelity.</text>
</comment>